<dbReference type="CDD" id="cd23791">
    <property type="entry name" value="UBCc_UBE2C"/>
    <property type="match status" value="1"/>
</dbReference>
<dbReference type="FunFam" id="3.10.110.10:FF:000039">
    <property type="entry name" value="Ubiquitin-conjugating enzyme E2 C"/>
    <property type="match status" value="1"/>
</dbReference>
<keyword evidence="5" id="KW-0547">Nucleotide-binding</keyword>
<keyword evidence="8" id="KW-0067">ATP-binding</keyword>
<dbReference type="PROSITE" id="PS50127">
    <property type="entry name" value="UBC_2"/>
    <property type="match status" value="1"/>
</dbReference>
<proteinExistence type="predicted"/>
<dbReference type="InterPro" id="IPR027272">
    <property type="entry name" value="Piezo"/>
</dbReference>
<feature type="transmembrane region" description="Helical" evidence="21">
    <location>
        <begin position="796"/>
        <end position="817"/>
    </location>
</feature>
<feature type="active site" description="Glycyl thioester intermediate" evidence="19">
    <location>
        <position position="1148"/>
    </location>
</feature>
<keyword evidence="10" id="KW-0131">Cell cycle</keyword>
<evidence type="ECO:0000256" key="20">
    <source>
        <dbReference type="SAM" id="Coils"/>
    </source>
</evidence>
<protein>
    <recommendedName>
        <fullName evidence="13">Ubiquitin-conjugating enzyme E2 C</fullName>
        <ecNumber evidence="2">2.3.2.23</ecNumber>
        <ecNumber evidence="12">2.3.2.24</ecNumber>
    </recommendedName>
    <alternativeName>
        <fullName evidence="17">(E3-independent) E2 ubiquitin-conjugating enzyme C</fullName>
    </alternativeName>
    <alternativeName>
        <fullName evidence="14">E2 ubiquitin-conjugating enzyme C</fullName>
    </alternativeName>
    <alternativeName>
        <fullName evidence="16">Ubiquitin carrier protein C</fullName>
    </alternativeName>
    <alternativeName>
        <fullName evidence="15">Ubiquitin-protein ligase C</fullName>
    </alternativeName>
</protein>
<evidence type="ECO:0000256" key="12">
    <source>
        <dbReference type="ARBA" id="ARBA00039076"/>
    </source>
</evidence>
<evidence type="ECO:0000256" key="19">
    <source>
        <dbReference type="PROSITE-ProRule" id="PRU10133"/>
    </source>
</evidence>
<evidence type="ECO:0000313" key="23">
    <source>
        <dbReference type="EMBL" id="CAH1975574.1"/>
    </source>
</evidence>
<comment type="function">
    <text evidence="18">Accepts ubiquitin from the E1 complex and catalyzes its covalent attachment to other proteins. In vitro catalyzes 'Lys-11'- and 'Lys-48'-linked polyubiquitination. Acts as an essential factor of the anaphase promoting complex/cyclosome (APC/C), a cell cycle-regulated ubiquitin ligase that controls progression through mitosis. Acts by initiating 'Lys-11'-linked polyubiquitin chains on APC/C substrates, leading to the degradation of APC/C substrates by the proteasome and promoting mitotic exit.</text>
</comment>
<dbReference type="GO" id="GO:0061631">
    <property type="term" value="F:ubiquitin conjugating enzyme activity"/>
    <property type="evidence" value="ECO:0007669"/>
    <property type="project" value="UniProtKB-EC"/>
</dbReference>
<name>A0A9P0KR01_ACAOB</name>
<accession>A0A9P0KR01</accession>
<dbReference type="InterPro" id="IPR056768">
    <property type="entry name" value="THU_Piezo"/>
</dbReference>
<feature type="transmembrane region" description="Helical" evidence="21">
    <location>
        <begin position="756"/>
        <end position="775"/>
    </location>
</feature>
<dbReference type="EC" id="2.3.2.23" evidence="2"/>
<feature type="transmembrane region" description="Helical" evidence="21">
    <location>
        <begin position="622"/>
        <end position="641"/>
    </location>
</feature>
<dbReference type="PANTHER" id="PTHR47049:SF2">
    <property type="entry name" value="PIEZO-TYPE MECHANOSENSITIVE ION CHANNEL HOMOLOG"/>
    <property type="match status" value="1"/>
</dbReference>
<dbReference type="PANTHER" id="PTHR47049">
    <property type="entry name" value="PIEZO-TYPE MECHANOSENSITIVE ION CHANNEL HOMOLOG"/>
    <property type="match status" value="1"/>
</dbReference>
<evidence type="ECO:0000256" key="1">
    <source>
        <dbReference type="ARBA" id="ARBA00000485"/>
    </source>
</evidence>
<evidence type="ECO:0000256" key="8">
    <source>
        <dbReference type="ARBA" id="ARBA00022840"/>
    </source>
</evidence>
<dbReference type="PROSITE" id="PS00183">
    <property type="entry name" value="UBC_1"/>
    <property type="match status" value="1"/>
</dbReference>
<dbReference type="AlphaFoldDB" id="A0A9P0KR01"/>
<evidence type="ECO:0000256" key="16">
    <source>
        <dbReference type="ARBA" id="ARBA00042389"/>
    </source>
</evidence>
<dbReference type="EMBL" id="CAKOFQ010006837">
    <property type="protein sequence ID" value="CAH1975574.1"/>
    <property type="molecule type" value="Genomic_DNA"/>
</dbReference>
<gene>
    <name evidence="23" type="ORF">ACAOBT_LOCUS11667</name>
</gene>
<feature type="domain" description="UBC core" evidence="22">
    <location>
        <begin position="1064"/>
        <end position="1207"/>
    </location>
</feature>
<evidence type="ECO:0000256" key="13">
    <source>
        <dbReference type="ARBA" id="ARBA00039887"/>
    </source>
</evidence>
<evidence type="ECO:0000256" key="9">
    <source>
        <dbReference type="ARBA" id="ARBA00022843"/>
    </source>
</evidence>
<dbReference type="InterPro" id="IPR023313">
    <property type="entry name" value="UBQ-conjugating_AS"/>
</dbReference>
<feature type="transmembrane region" description="Helical" evidence="21">
    <location>
        <begin position="146"/>
        <end position="162"/>
    </location>
</feature>
<keyword evidence="3" id="KW-0132">Cell division</keyword>
<keyword evidence="24" id="KW-1185">Reference proteome</keyword>
<feature type="transmembrane region" description="Helical" evidence="21">
    <location>
        <begin position="528"/>
        <end position="553"/>
    </location>
</feature>
<evidence type="ECO:0000313" key="24">
    <source>
        <dbReference type="Proteomes" id="UP001152888"/>
    </source>
</evidence>
<evidence type="ECO:0000256" key="3">
    <source>
        <dbReference type="ARBA" id="ARBA00022618"/>
    </source>
</evidence>
<evidence type="ECO:0000256" key="4">
    <source>
        <dbReference type="ARBA" id="ARBA00022679"/>
    </source>
</evidence>
<dbReference type="InterPro" id="IPR056770">
    <property type="entry name" value="Piezo_THU9_anchor"/>
</dbReference>
<dbReference type="OrthoDB" id="303066at2759"/>
<dbReference type="SUPFAM" id="SSF54495">
    <property type="entry name" value="UBC-like"/>
    <property type="match status" value="1"/>
</dbReference>
<evidence type="ECO:0000256" key="14">
    <source>
        <dbReference type="ARBA" id="ARBA00041791"/>
    </source>
</evidence>
<feature type="transmembrane region" description="Helical" evidence="21">
    <location>
        <begin position="120"/>
        <end position="139"/>
    </location>
</feature>
<feature type="transmembrane region" description="Helical" evidence="21">
    <location>
        <begin position="565"/>
        <end position="585"/>
    </location>
</feature>
<feature type="transmembrane region" description="Helical" evidence="21">
    <location>
        <begin position="724"/>
        <end position="744"/>
    </location>
</feature>
<evidence type="ECO:0000256" key="21">
    <source>
        <dbReference type="SAM" id="Phobius"/>
    </source>
</evidence>
<reference evidence="23" key="1">
    <citation type="submission" date="2022-03" db="EMBL/GenBank/DDBJ databases">
        <authorList>
            <person name="Sayadi A."/>
        </authorList>
    </citation>
    <scope>NUCLEOTIDE SEQUENCE</scope>
</reference>
<organism evidence="23 24">
    <name type="scientific">Acanthoscelides obtectus</name>
    <name type="common">Bean weevil</name>
    <name type="synonym">Bruchus obtectus</name>
    <dbReference type="NCBI Taxonomy" id="200917"/>
    <lineage>
        <taxon>Eukaryota</taxon>
        <taxon>Metazoa</taxon>
        <taxon>Ecdysozoa</taxon>
        <taxon>Arthropoda</taxon>
        <taxon>Hexapoda</taxon>
        <taxon>Insecta</taxon>
        <taxon>Pterygota</taxon>
        <taxon>Neoptera</taxon>
        <taxon>Endopterygota</taxon>
        <taxon>Coleoptera</taxon>
        <taxon>Polyphaga</taxon>
        <taxon>Cucujiformia</taxon>
        <taxon>Chrysomeloidea</taxon>
        <taxon>Chrysomelidae</taxon>
        <taxon>Bruchinae</taxon>
        <taxon>Bruchini</taxon>
        <taxon>Acanthoscelides</taxon>
    </lineage>
</organism>
<dbReference type="Pfam" id="PF23188">
    <property type="entry name" value="THU_Piezo1"/>
    <property type="match status" value="1"/>
</dbReference>
<dbReference type="Pfam" id="PF15917">
    <property type="entry name" value="Piezo_TM25-28"/>
    <property type="match status" value="1"/>
</dbReference>
<evidence type="ECO:0000256" key="5">
    <source>
        <dbReference type="ARBA" id="ARBA00022741"/>
    </source>
</evidence>
<dbReference type="GO" id="GO:0016020">
    <property type="term" value="C:membrane"/>
    <property type="evidence" value="ECO:0007669"/>
    <property type="project" value="InterPro"/>
</dbReference>
<evidence type="ECO:0000256" key="18">
    <source>
        <dbReference type="ARBA" id="ARBA00058373"/>
    </source>
</evidence>
<dbReference type="InterPro" id="IPR031805">
    <property type="entry name" value="Piezo_TM25-28"/>
</dbReference>
<dbReference type="Gene3D" id="3.10.110.10">
    <property type="entry name" value="Ubiquitin Conjugating Enzyme"/>
    <property type="match status" value="1"/>
</dbReference>
<dbReference type="InterPro" id="IPR000608">
    <property type="entry name" value="UBC"/>
</dbReference>
<dbReference type="EC" id="2.3.2.24" evidence="12"/>
<evidence type="ECO:0000256" key="2">
    <source>
        <dbReference type="ARBA" id="ARBA00012486"/>
    </source>
</evidence>
<feature type="coiled-coil region" evidence="20">
    <location>
        <begin position="300"/>
        <end position="327"/>
    </location>
</feature>
<sequence>MFTSVSITWQYLMAIGLPPQWCHEYEWETRTHYWTVAQDFWFLADNYKPLPIKKLIAESLMCIVSCRQLHNFWREIRNSWKDKFVYEGGSNESILKQFEQPGHANPVSDFTTYTTSYLDVFKGIFFNVSYYGAIWIVFLGGVNRNNIFSIVYLCYVFVYLWYGLNLYYKPLPAILRSWNNLIAQNVLIIMAKALLQVVGCFYLYRIPMSYCAFVKLFGIGCVRRFEDTKYFEQLEQSECKLRWNELAGIEWDVVIFAFLMIQRRVFMSYNFFLIIDEAKAGHLLSARGASILHDMKHKEIKAVNDEVARIKEKIKSEQKRVKAAAERFQGAYARTGATNHPRATRLGDFYMFEDIESEIETDLLPPIDEDEGLERDLTLIGLFVDAYETDLREAVIHYWGDDAVITSETYTWKSRLYYVYKFILAIFDSLMVDATIFMDKNTGNYKTVRDTLEQEKRLLKETTDYQNGVRVEGWWLPRASYDTLLLKGKLQKPKKPPKELTHEERPNFIKMMQSLYIFTLAKSDLLCYVLIIMNQIMYCELITLPLVLMMFGWGTLSNPRPSKTYWIIMLGYVEWVILLKCIFQFEVMPGNVVREKIEFKTKLHKTNPFFPSVVWGLQAEDWYYIWEMFILFSIILHRQYLKTIGLWSSIKDTTQQERLDGTYAIVNGVLVSRKVTDRMYVVTCAKADALDRALLAIKSILIQYAVHLRDLYQRLMFHAFQKPVDLYTPMFIFDLISMIVIGIGYPAFFDDDDENIFFYVSENIIPVKFVMCLFAHMMGSLVDRAIYLRKDVTAKLVFQVLNVILLHLFLFFLLPIFGNGKLAHRDAAIILYYITRCLYLLISACQIRCGYPSRIWGYFMTHDVGAVRYCLFLAYWNIPILYELRVLMDWIFTDTTMSIFEYFRMEDIHVTLYDIKCKRQVEENHSVEPGEPKVRFFKYVYGTSWVIIILVTIWFPIMYVSWGRSVGESMVPNHARLTLTVGTVDPVYDNRATGIFRFSELDYQHLLQVYNAYAASKVFLHGYTSRDVCAVIFNHGSQIWMIREQDRLKIIRELRGSHPVTLRLQWERLHKELMTLMMTPDKSISAFPEGENLFKWIGTIAGPKDTVYETLKFKLSFQFPNSYPYSAPLVKFLTPCFHPNVDTSGNICLDILKDKWSALYDVRTILLSIQALLGEPNIDSPLNALAAEKWQVQDEYKKYVLETYKDA</sequence>
<dbReference type="GO" id="GO:0008381">
    <property type="term" value="F:mechanosensitive monoatomic ion channel activity"/>
    <property type="evidence" value="ECO:0007669"/>
    <property type="project" value="InterPro"/>
</dbReference>
<dbReference type="GO" id="GO:0051301">
    <property type="term" value="P:cell division"/>
    <property type="evidence" value="ECO:0007669"/>
    <property type="project" value="UniProtKB-KW"/>
</dbReference>
<feature type="transmembrane region" description="Helical" evidence="21">
    <location>
        <begin position="939"/>
        <end position="960"/>
    </location>
</feature>
<dbReference type="SMART" id="SM00212">
    <property type="entry name" value="UBCc"/>
    <property type="match status" value="1"/>
</dbReference>
<comment type="caution">
    <text evidence="23">The sequence shown here is derived from an EMBL/GenBank/DDBJ whole genome shotgun (WGS) entry which is preliminary data.</text>
</comment>
<evidence type="ECO:0000256" key="15">
    <source>
        <dbReference type="ARBA" id="ARBA00042312"/>
    </source>
</evidence>
<keyword evidence="4" id="KW-0808">Transferase</keyword>
<dbReference type="Proteomes" id="UP001152888">
    <property type="component" value="Unassembled WGS sequence"/>
</dbReference>
<feature type="transmembrane region" description="Helical" evidence="21">
    <location>
        <begin position="829"/>
        <end position="847"/>
    </location>
</feature>
<evidence type="ECO:0000256" key="11">
    <source>
        <dbReference type="ARBA" id="ARBA00035845"/>
    </source>
</evidence>
<dbReference type="Pfam" id="PF24874">
    <property type="entry name" value="Piezo_THU9_anchor"/>
    <property type="match status" value="1"/>
</dbReference>
<feature type="transmembrane region" description="Helical" evidence="21">
    <location>
        <begin position="418"/>
        <end position="438"/>
    </location>
</feature>
<feature type="transmembrane region" description="Helical" evidence="21">
    <location>
        <begin position="182"/>
        <end position="204"/>
    </location>
</feature>
<keyword evidence="7" id="KW-0833">Ubl conjugation pathway</keyword>
<keyword evidence="21" id="KW-0472">Membrane</keyword>
<evidence type="ECO:0000256" key="10">
    <source>
        <dbReference type="ARBA" id="ARBA00023306"/>
    </source>
</evidence>
<evidence type="ECO:0000256" key="17">
    <source>
        <dbReference type="ARBA" id="ARBA00042725"/>
    </source>
</evidence>
<evidence type="ECO:0000256" key="6">
    <source>
        <dbReference type="ARBA" id="ARBA00022776"/>
    </source>
</evidence>
<evidence type="ECO:0000256" key="7">
    <source>
        <dbReference type="ARBA" id="ARBA00022786"/>
    </source>
</evidence>
<dbReference type="GO" id="GO:0005524">
    <property type="term" value="F:ATP binding"/>
    <property type="evidence" value="ECO:0007669"/>
    <property type="project" value="UniProtKB-KW"/>
</dbReference>
<comment type="catalytic activity">
    <reaction evidence="1">
        <text>S-ubiquitinyl-[E1 ubiquitin-activating enzyme]-L-cysteine + [E2 ubiquitin-conjugating enzyme]-L-cysteine = [E1 ubiquitin-activating enzyme]-L-cysteine + S-ubiquitinyl-[E2 ubiquitin-conjugating enzyme]-L-cysteine.</text>
        <dbReference type="EC" id="2.3.2.23"/>
    </reaction>
</comment>
<evidence type="ECO:0000259" key="22">
    <source>
        <dbReference type="PROSITE" id="PS50127"/>
    </source>
</evidence>
<keyword evidence="9" id="KW-0832">Ubl conjugation</keyword>
<keyword evidence="20" id="KW-0175">Coiled coil</keyword>
<keyword evidence="6" id="KW-0498">Mitosis</keyword>
<keyword evidence="21" id="KW-0812">Transmembrane</keyword>
<keyword evidence="21" id="KW-1133">Transmembrane helix</keyword>
<dbReference type="Pfam" id="PF00179">
    <property type="entry name" value="UQ_con"/>
    <property type="match status" value="1"/>
</dbReference>
<dbReference type="InterPro" id="IPR016135">
    <property type="entry name" value="UBQ-conjugating_enzyme/RWD"/>
</dbReference>
<comment type="catalytic activity">
    <reaction evidence="11">
        <text>S-ubiquitinyl-[E1 ubiquitin-activating enzyme]-L-cysteine + [acceptor protein]-L-lysine = [E1 ubiquitin-activating enzyme]-L-cysteine + N(6)-monoubiquitinyl-[acceptor protein]-L-lysine.</text>
        <dbReference type="EC" id="2.3.2.24"/>
    </reaction>
</comment>